<dbReference type="InterPro" id="IPR038063">
    <property type="entry name" value="Transpep_catalytic_dom"/>
</dbReference>
<dbReference type="PANTHER" id="PTHR30582:SF24">
    <property type="entry name" value="L,D-TRANSPEPTIDASE ERFK_SRFK-RELATED"/>
    <property type="match status" value="1"/>
</dbReference>
<dbReference type="CDD" id="cd16913">
    <property type="entry name" value="YkuD_like"/>
    <property type="match status" value="1"/>
</dbReference>
<evidence type="ECO:0000313" key="11">
    <source>
        <dbReference type="EMBL" id="SEM93015.1"/>
    </source>
</evidence>
<dbReference type="GO" id="GO:0005576">
    <property type="term" value="C:extracellular region"/>
    <property type="evidence" value="ECO:0007669"/>
    <property type="project" value="TreeGrafter"/>
</dbReference>
<dbReference type="AlphaFoldDB" id="A0A1H8CD99"/>
<evidence type="ECO:0000256" key="8">
    <source>
        <dbReference type="ARBA" id="ARBA00023316"/>
    </source>
</evidence>
<evidence type="ECO:0000256" key="2">
    <source>
        <dbReference type="ARBA" id="ARBA00005992"/>
    </source>
</evidence>
<dbReference type="GO" id="GO:0008360">
    <property type="term" value="P:regulation of cell shape"/>
    <property type="evidence" value="ECO:0007669"/>
    <property type="project" value="UniProtKB-UniRule"/>
</dbReference>
<comment type="similarity">
    <text evidence="2">Belongs to the YkuD family.</text>
</comment>
<dbReference type="Gene3D" id="2.40.440.10">
    <property type="entry name" value="L,D-transpeptidase catalytic domain-like"/>
    <property type="match status" value="1"/>
</dbReference>
<evidence type="ECO:0000259" key="10">
    <source>
        <dbReference type="PROSITE" id="PS52029"/>
    </source>
</evidence>
<dbReference type="Pfam" id="PF03734">
    <property type="entry name" value="YkuD"/>
    <property type="match status" value="1"/>
</dbReference>
<accession>A0A1H8CD99</accession>
<keyword evidence="7 9" id="KW-0573">Peptidoglycan synthesis</keyword>
<dbReference type="Proteomes" id="UP000199695">
    <property type="component" value="Unassembled WGS sequence"/>
</dbReference>
<keyword evidence="3" id="KW-0328">Glycosyltransferase</keyword>
<dbReference type="GO" id="GO:0016757">
    <property type="term" value="F:glycosyltransferase activity"/>
    <property type="evidence" value="ECO:0007669"/>
    <property type="project" value="UniProtKB-KW"/>
</dbReference>
<feature type="domain" description="L,D-TPase catalytic" evidence="10">
    <location>
        <begin position="2"/>
        <end position="116"/>
    </location>
</feature>
<keyword evidence="8 9" id="KW-0961">Cell wall biogenesis/degradation</keyword>
<evidence type="ECO:0000313" key="12">
    <source>
        <dbReference type="Proteomes" id="UP000199695"/>
    </source>
</evidence>
<keyword evidence="12" id="KW-1185">Reference proteome</keyword>
<gene>
    <name evidence="11" type="ORF">SAMN05444955_103223</name>
</gene>
<dbReference type="InterPro" id="IPR050979">
    <property type="entry name" value="LD-transpeptidase"/>
</dbReference>
<feature type="active site" description="Nucleophile" evidence="9">
    <location>
        <position position="92"/>
    </location>
</feature>
<protein>
    <submittedName>
        <fullName evidence="11">L,D-transpeptidase catalytic domain</fullName>
    </submittedName>
</protein>
<evidence type="ECO:0000256" key="1">
    <source>
        <dbReference type="ARBA" id="ARBA00004752"/>
    </source>
</evidence>
<reference evidence="11 12" key="1">
    <citation type="submission" date="2016-10" db="EMBL/GenBank/DDBJ databases">
        <authorList>
            <person name="de Groot N.N."/>
        </authorList>
    </citation>
    <scope>NUCLEOTIDE SEQUENCE [LARGE SCALE GENOMIC DNA]</scope>
    <source>
        <strain evidence="11 12">DSM 46701</strain>
    </source>
</reference>
<dbReference type="PANTHER" id="PTHR30582">
    <property type="entry name" value="L,D-TRANSPEPTIDASE"/>
    <property type="match status" value="1"/>
</dbReference>
<keyword evidence="6 9" id="KW-0133">Cell shape</keyword>
<organism evidence="11 12">
    <name type="scientific">Lihuaxuella thermophila</name>
    <dbReference type="NCBI Taxonomy" id="1173111"/>
    <lineage>
        <taxon>Bacteria</taxon>
        <taxon>Bacillati</taxon>
        <taxon>Bacillota</taxon>
        <taxon>Bacilli</taxon>
        <taxon>Bacillales</taxon>
        <taxon>Thermoactinomycetaceae</taxon>
        <taxon>Lihuaxuella</taxon>
    </lineage>
</organism>
<name>A0A1H8CD99_9BACL</name>
<evidence type="ECO:0000256" key="4">
    <source>
        <dbReference type="ARBA" id="ARBA00022679"/>
    </source>
</evidence>
<dbReference type="EMBL" id="FOCQ01000003">
    <property type="protein sequence ID" value="SEM93015.1"/>
    <property type="molecule type" value="Genomic_DNA"/>
</dbReference>
<dbReference type="GO" id="GO:0018104">
    <property type="term" value="P:peptidoglycan-protein cross-linking"/>
    <property type="evidence" value="ECO:0007669"/>
    <property type="project" value="TreeGrafter"/>
</dbReference>
<dbReference type="RefSeq" id="WP_170839740.1">
    <property type="nucleotide sequence ID" value="NZ_FOCQ01000003.1"/>
</dbReference>
<proteinExistence type="inferred from homology"/>
<dbReference type="PROSITE" id="PS52029">
    <property type="entry name" value="LD_TPASE"/>
    <property type="match status" value="1"/>
</dbReference>
<keyword evidence="4" id="KW-0808">Transferase</keyword>
<feature type="active site" description="Proton donor/acceptor" evidence="9">
    <location>
        <position position="76"/>
    </location>
</feature>
<dbReference type="GO" id="GO:0071972">
    <property type="term" value="F:peptidoglycan L,D-transpeptidase activity"/>
    <property type="evidence" value="ECO:0007669"/>
    <property type="project" value="TreeGrafter"/>
</dbReference>
<sequence length="117" mass="13339">MYVIRIRLSQFRLYLYHGTRLIKSYPIAIGRVATRTPVGDYRIINKVPYPYSYPGGPLSPFGTLWMGLSRPHYGIHGTNNPASIGRMVSRGCIRMHNRDVEDLARYVGIGTPVYIRP</sequence>
<dbReference type="UniPathway" id="UPA00219"/>
<evidence type="ECO:0000256" key="6">
    <source>
        <dbReference type="ARBA" id="ARBA00022960"/>
    </source>
</evidence>
<evidence type="ECO:0000256" key="9">
    <source>
        <dbReference type="PROSITE-ProRule" id="PRU01373"/>
    </source>
</evidence>
<evidence type="ECO:0000256" key="7">
    <source>
        <dbReference type="ARBA" id="ARBA00022984"/>
    </source>
</evidence>
<comment type="pathway">
    <text evidence="1 9">Cell wall biogenesis; peptidoglycan biosynthesis.</text>
</comment>
<keyword evidence="5" id="KW-0378">Hydrolase</keyword>
<dbReference type="SUPFAM" id="SSF141523">
    <property type="entry name" value="L,D-transpeptidase catalytic domain-like"/>
    <property type="match status" value="1"/>
</dbReference>
<evidence type="ECO:0000256" key="5">
    <source>
        <dbReference type="ARBA" id="ARBA00022801"/>
    </source>
</evidence>
<evidence type="ECO:0000256" key="3">
    <source>
        <dbReference type="ARBA" id="ARBA00022676"/>
    </source>
</evidence>
<dbReference type="GO" id="GO:0071555">
    <property type="term" value="P:cell wall organization"/>
    <property type="evidence" value="ECO:0007669"/>
    <property type="project" value="UniProtKB-UniRule"/>
</dbReference>
<dbReference type="InterPro" id="IPR005490">
    <property type="entry name" value="LD_TPept_cat_dom"/>
</dbReference>